<dbReference type="SUPFAM" id="SSF53850">
    <property type="entry name" value="Periplasmic binding protein-like II"/>
    <property type="match status" value="1"/>
</dbReference>
<dbReference type="Proteomes" id="UP000450676">
    <property type="component" value="Unassembled WGS sequence"/>
</dbReference>
<evidence type="ECO:0000313" key="2">
    <source>
        <dbReference type="EMBL" id="MYN07752.1"/>
    </source>
</evidence>
<proteinExistence type="predicted"/>
<reference evidence="2 3" key="1">
    <citation type="submission" date="2019-12" db="EMBL/GenBank/DDBJ databases">
        <title>Novel species isolated from a subtropical stream in China.</title>
        <authorList>
            <person name="Lu H."/>
        </authorList>
    </citation>
    <scope>NUCLEOTIDE SEQUENCE [LARGE SCALE GENOMIC DNA]</scope>
    <source>
        <strain evidence="2 3">FT127W</strain>
    </source>
</reference>
<keyword evidence="1" id="KW-0732">Signal</keyword>
<feature type="chain" id="PRO_5030511969" evidence="1">
    <location>
        <begin position="21"/>
        <end position="248"/>
    </location>
</feature>
<sequence length="248" mass="27604">MKFALLLATPLQLAATLAFAAPPITVAWSEKPPYYYIEDGMDKGFMLAYGKTVFAAAGIDASFVREPQKRIWSRFRTGTRNYCSIGWYHLAERTAIAQYSLPIYTDPSQMVLIAPKSVAQVQAHATLASMLADPTLTLGLLDGSSYGAELDARIKDSANRKMLSSVNSVGMMQMVAADRVSYMLSDRTDWNYTRIRHRSLDNVVQYEVPDVPPGLKRHIVCSKDIPAATMEKLNQAIRITPKPVPQER</sequence>
<gene>
    <name evidence="2" type="ORF">GTP77_10415</name>
</gene>
<dbReference type="EMBL" id="WWCU01000009">
    <property type="protein sequence ID" value="MYN07752.1"/>
    <property type="molecule type" value="Genomic_DNA"/>
</dbReference>
<protein>
    <submittedName>
        <fullName evidence="2">Transporter substrate-binding domain-containing protein</fullName>
    </submittedName>
</protein>
<comment type="caution">
    <text evidence="2">The sequence shown here is derived from an EMBL/GenBank/DDBJ whole genome shotgun (WGS) entry which is preliminary data.</text>
</comment>
<dbReference type="Gene3D" id="3.40.190.10">
    <property type="entry name" value="Periplasmic binding protein-like II"/>
    <property type="match status" value="2"/>
</dbReference>
<keyword evidence="3" id="KW-1185">Reference proteome</keyword>
<organism evidence="2 3">
    <name type="scientific">Pseudoduganella aquatica</name>
    <dbReference type="NCBI Taxonomy" id="2660641"/>
    <lineage>
        <taxon>Bacteria</taxon>
        <taxon>Pseudomonadati</taxon>
        <taxon>Pseudomonadota</taxon>
        <taxon>Betaproteobacteria</taxon>
        <taxon>Burkholderiales</taxon>
        <taxon>Oxalobacteraceae</taxon>
        <taxon>Telluria group</taxon>
        <taxon>Pseudoduganella</taxon>
    </lineage>
</organism>
<dbReference type="RefSeq" id="WP_161072095.1">
    <property type="nucleotide sequence ID" value="NZ_CP086370.1"/>
</dbReference>
<accession>A0A7X4KM27</accession>
<evidence type="ECO:0000313" key="3">
    <source>
        <dbReference type="Proteomes" id="UP000450676"/>
    </source>
</evidence>
<name>A0A7X4KM27_9BURK</name>
<dbReference type="AlphaFoldDB" id="A0A7X4KM27"/>
<evidence type="ECO:0000256" key="1">
    <source>
        <dbReference type="SAM" id="SignalP"/>
    </source>
</evidence>
<feature type="signal peptide" evidence="1">
    <location>
        <begin position="1"/>
        <end position="20"/>
    </location>
</feature>